<dbReference type="RefSeq" id="WP_377927365.1">
    <property type="nucleotide sequence ID" value="NZ_JBHUEM010000005.1"/>
</dbReference>
<dbReference type="Proteomes" id="UP001597214">
    <property type="component" value="Unassembled WGS sequence"/>
</dbReference>
<name>A0ABW4LMF8_9BACI</name>
<gene>
    <name evidence="1" type="ORF">ACFSCX_06525</name>
</gene>
<sequence>MKIINLSIVFVMMLSPVIFGLNLKESRVAKAQQLTTQYKMALTAAVQDASFSLLQNVEQEGESYYFSQKFAKTNNDEALKTFFHSLYMNFGIDQNPVAQGVLQTYIPVISIVDYDGFFIYAFDDYTNSNGMIETKHLPRPKIPFEYTDGQGNIISFTLDEWVVAYEASTQKWREGMRSEVAVELPSISLLQNPAEFERERRQVILSKIQEQLEYYINRHNTYAKRYGITYTFTLPVLSQEDWENTIDDIGIISFIQGYPLGGGYEFNNFALGGSRIAKKPVIIGTTIGGVKYYYREDCGLSHPVEEILYSRKEAASKGYFPLKCD</sequence>
<reference evidence="2" key="1">
    <citation type="journal article" date="2019" name="Int. J. Syst. Evol. Microbiol.">
        <title>The Global Catalogue of Microorganisms (GCM) 10K type strain sequencing project: providing services to taxonomists for standard genome sequencing and annotation.</title>
        <authorList>
            <consortium name="The Broad Institute Genomics Platform"/>
            <consortium name="The Broad Institute Genome Sequencing Center for Infectious Disease"/>
            <person name="Wu L."/>
            <person name="Ma J."/>
        </authorList>
    </citation>
    <scope>NUCLEOTIDE SEQUENCE [LARGE SCALE GENOMIC DNA]</scope>
    <source>
        <strain evidence="2">CCUG 49339</strain>
    </source>
</reference>
<dbReference type="EMBL" id="JBHUEM010000005">
    <property type="protein sequence ID" value="MFD1736218.1"/>
    <property type="molecule type" value="Genomic_DNA"/>
</dbReference>
<evidence type="ECO:0000313" key="2">
    <source>
        <dbReference type="Proteomes" id="UP001597214"/>
    </source>
</evidence>
<accession>A0ABW4LMF8</accession>
<proteinExistence type="predicted"/>
<organism evidence="1 2">
    <name type="scientific">Bacillus salitolerans</name>
    <dbReference type="NCBI Taxonomy" id="1437434"/>
    <lineage>
        <taxon>Bacteria</taxon>
        <taxon>Bacillati</taxon>
        <taxon>Bacillota</taxon>
        <taxon>Bacilli</taxon>
        <taxon>Bacillales</taxon>
        <taxon>Bacillaceae</taxon>
        <taxon>Bacillus</taxon>
    </lineage>
</organism>
<keyword evidence="2" id="KW-1185">Reference proteome</keyword>
<evidence type="ECO:0000313" key="1">
    <source>
        <dbReference type="EMBL" id="MFD1736218.1"/>
    </source>
</evidence>
<comment type="caution">
    <text evidence="1">The sequence shown here is derived from an EMBL/GenBank/DDBJ whole genome shotgun (WGS) entry which is preliminary data.</text>
</comment>
<protein>
    <recommendedName>
        <fullName evidence="3">F0F1-type ATP synthase</fullName>
    </recommendedName>
</protein>
<evidence type="ECO:0008006" key="3">
    <source>
        <dbReference type="Google" id="ProtNLM"/>
    </source>
</evidence>